<feature type="region of interest" description="Disordered" evidence="1">
    <location>
        <begin position="254"/>
        <end position="290"/>
    </location>
</feature>
<dbReference type="RefSeq" id="WP_349246713.1">
    <property type="nucleotide sequence ID" value="NZ_JASCXX010000032.1"/>
</dbReference>
<proteinExistence type="predicted"/>
<dbReference type="Pfam" id="PF06685">
    <property type="entry name" value="DUF1186"/>
    <property type="match status" value="1"/>
</dbReference>
<comment type="caution">
    <text evidence="2">The sequence shown here is derived from an EMBL/GenBank/DDBJ whole genome shotgun (WGS) entry which is preliminary data.</text>
</comment>
<name>A0AAW6U6X9_9BACT</name>
<protein>
    <submittedName>
        <fullName evidence="2">DUF1186 domain-containing protein</fullName>
    </submittedName>
</protein>
<accession>A0AAW6U6X9</accession>
<evidence type="ECO:0000313" key="3">
    <source>
        <dbReference type="Proteomes" id="UP001431776"/>
    </source>
</evidence>
<feature type="compositionally biased region" description="Basic residues" evidence="1">
    <location>
        <begin position="276"/>
        <end position="290"/>
    </location>
</feature>
<dbReference type="InterPro" id="IPR010602">
    <property type="entry name" value="DUF1186"/>
</dbReference>
<evidence type="ECO:0000313" key="2">
    <source>
        <dbReference type="EMBL" id="MDI6451306.1"/>
    </source>
</evidence>
<reference evidence="2" key="1">
    <citation type="submission" date="2023-05" db="EMBL/GenBank/DDBJ databases">
        <title>Anaerotaeda fermentans gen. nov., sp. nov., a novel anaerobic planctomycete of the new family within the order Sedimentisphaerales isolated from Taman Peninsula, Russia.</title>
        <authorList>
            <person name="Khomyakova M.A."/>
            <person name="Merkel A.Y."/>
            <person name="Slobodkin A.I."/>
        </authorList>
    </citation>
    <scope>NUCLEOTIDE SEQUENCE</scope>
    <source>
        <strain evidence="2">M17dextr</strain>
    </source>
</reference>
<sequence length="290" mass="32657">MTDSRVAEILKAFEVYDGVYKRAEVDAAAECREEITPHLIGILEEVLTDPASYAAKEGYQAHVYALVLLTHFREQRAHRAIVALASLPPPLPDELLGDIITEHLPVFLLRTSGGSMTGIKSLIMNPKADEYCRTSAVRALAYAVADGIMRREEALAFLSSLFAGDEADSDSGFWGCVACSICDLYPEELMGVIEKAYQDELILSGIIGLDSFERTLRDGKEATLKRLRDDLALRSPENVHDYMSWWACFQQQKPVSREPASRGVKASRPQQDERKARRQRRKRERKRRGR</sequence>
<keyword evidence="3" id="KW-1185">Reference proteome</keyword>
<gene>
    <name evidence="2" type="ORF">QJ522_19755</name>
</gene>
<evidence type="ECO:0000256" key="1">
    <source>
        <dbReference type="SAM" id="MobiDB-lite"/>
    </source>
</evidence>
<dbReference type="EMBL" id="JASCXX010000032">
    <property type="protein sequence ID" value="MDI6451306.1"/>
    <property type="molecule type" value="Genomic_DNA"/>
</dbReference>
<dbReference type="AlphaFoldDB" id="A0AAW6U6X9"/>
<dbReference type="Proteomes" id="UP001431776">
    <property type="component" value="Unassembled WGS sequence"/>
</dbReference>
<organism evidence="2 3">
    <name type="scientific">Anaerobaca lacustris</name>
    <dbReference type="NCBI Taxonomy" id="3044600"/>
    <lineage>
        <taxon>Bacteria</taxon>
        <taxon>Pseudomonadati</taxon>
        <taxon>Planctomycetota</taxon>
        <taxon>Phycisphaerae</taxon>
        <taxon>Sedimentisphaerales</taxon>
        <taxon>Anaerobacaceae</taxon>
        <taxon>Anaerobaca</taxon>
    </lineage>
</organism>